<dbReference type="OrthoDB" id="7998779at2"/>
<dbReference type="Pfam" id="PF05521">
    <property type="entry name" value="Phage_HCP"/>
    <property type="match status" value="1"/>
</dbReference>
<dbReference type="RefSeq" id="WP_021693592.1">
    <property type="nucleotide sequence ID" value="NZ_BATB01000015.1"/>
</dbReference>
<evidence type="ECO:0000313" key="2">
    <source>
        <dbReference type="Proteomes" id="UP000016566"/>
    </source>
</evidence>
<protein>
    <submittedName>
        <fullName evidence="1">Bacteriophage head-tail adaptor</fullName>
    </submittedName>
</protein>
<dbReference type="eggNOG" id="COG5614">
    <property type="taxonomic scope" value="Bacteria"/>
</dbReference>
<dbReference type="AlphaFoldDB" id="U3AL66"/>
<comment type="caution">
    <text evidence="1">The sequence shown here is derived from an EMBL/GenBank/DDBJ whole genome shotgun (WGS) entry which is preliminary data.</text>
</comment>
<name>U3AL66_9RHOB</name>
<proteinExistence type="predicted"/>
<dbReference type="InterPro" id="IPR038666">
    <property type="entry name" value="SSP1_head-tail_sf"/>
</dbReference>
<dbReference type="EMBL" id="BATB01000015">
    <property type="protein sequence ID" value="GAD55488.1"/>
    <property type="molecule type" value="Genomic_DNA"/>
</dbReference>
<dbReference type="NCBIfam" id="TIGR01563">
    <property type="entry name" value="gp16_SPP1"/>
    <property type="match status" value="1"/>
</dbReference>
<gene>
    <name evidence="1" type="ORF">MBELCI_1540</name>
</gene>
<dbReference type="STRING" id="1337093.MBELCI_1540"/>
<dbReference type="Proteomes" id="UP000016566">
    <property type="component" value="Unassembled WGS sequence"/>
</dbReference>
<evidence type="ECO:0000313" key="1">
    <source>
        <dbReference type="EMBL" id="GAD55488.1"/>
    </source>
</evidence>
<accession>U3AL66</accession>
<organism evidence="1 2">
    <name type="scientific">Limimaricola cinnabarinus LL-001</name>
    <dbReference type="NCBI Taxonomy" id="1337093"/>
    <lineage>
        <taxon>Bacteria</taxon>
        <taxon>Pseudomonadati</taxon>
        <taxon>Pseudomonadota</taxon>
        <taxon>Alphaproteobacteria</taxon>
        <taxon>Rhodobacterales</taxon>
        <taxon>Paracoccaceae</taxon>
        <taxon>Limimaricola</taxon>
    </lineage>
</organism>
<dbReference type="Gene3D" id="2.40.10.270">
    <property type="entry name" value="Bacteriophage SPP1 head-tail adaptor protein"/>
    <property type="match status" value="1"/>
</dbReference>
<dbReference type="InterPro" id="IPR008767">
    <property type="entry name" value="Phage_SPP1_head-tail_adaptor"/>
</dbReference>
<keyword evidence="2" id="KW-1185">Reference proteome</keyword>
<sequence>MGAAKLDRRVQVRRATASDNGFNSSRNWNAADSAADNFGTPVWAQKTDLSDGERWRAGEVAAHITTRFVVRYSSFTVSITPADRIVCEGDVYEITGIKEGEGRRQWLEITCARMV</sequence>
<reference evidence="1" key="1">
    <citation type="journal article" date="2013" name="Genome Announc.">
        <title>Draft Genome Sequence of Loktanella cinnabarina LL-001T, Isolated from Deep-Sea Floor Sediment.</title>
        <authorList>
            <person name="Nishi S."/>
            <person name="Tsubouchi T."/>
            <person name="Takaki Y."/>
            <person name="Koyanagi R."/>
            <person name="Satoh N."/>
            <person name="Maruyama T."/>
            <person name="Hatada Y."/>
        </authorList>
    </citation>
    <scope>NUCLEOTIDE SEQUENCE [LARGE SCALE GENOMIC DNA]</scope>
    <source>
        <strain evidence="1">LL-001</strain>
    </source>
</reference>